<dbReference type="InterPro" id="IPR050266">
    <property type="entry name" value="AB_hydrolase_sf"/>
</dbReference>
<reference evidence="2 3" key="1">
    <citation type="submission" date="2019-10" db="EMBL/GenBank/DDBJ databases">
        <title>Description of Paenibacillus terrestris sp. nov.</title>
        <authorList>
            <person name="Carlier A."/>
            <person name="Qi S."/>
        </authorList>
    </citation>
    <scope>NUCLEOTIDE SEQUENCE [LARGE SCALE GENOMIC DNA]</scope>
    <source>
        <strain evidence="2 3">LMG 31458</strain>
    </source>
</reference>
<comment type="caution">
    <text evidence="2">The sequence shown here is derived from an EMBL/GenBank/DDBJ whole genome shotgun (WGS) entry which is preliminary data.</text>
</comment>
<feature type="domain" description="AB hydrolase-1" evidence="1">
    <location>
        <begin position="38"/>
        <end position="268"/>
    </location>
</feature>
<dbReference type="Proteomes" id="UP000616779">
    <property type="component" value="Unassembled WGS sequence"/>
</dbReference>
<dbReference type="InterPro" id="IPR000073">
    <property type="entry name" value="AB_hydrolase_1"/>
</dbReference>
<name>A0ABX1XQZ6_9BACL</name>
<dbReference type="SUPFAM" id="SSF53474">
    <property type="entry name" value="alpha/beta-Hydrolases"/>
    <property type="match status" value="1"/>
</dbReference>
<dbReference type="EMBL" id="WHOA01000037">
    <property type="protein sequence ID" value="NOU70965.1"/>
    <property type="molecule type" value="Genomic_DNA"/>
</dbReference>
<dbReference type="GO" id="GO:0016787">
    <property type="term" value="F:hydrolase activity"/>
    <property type="evidence" value="ECO:0007669"/>
    <property type="project" value="UniProtKB-KW"/>
</dbReference>
<evidence type="ECO:0000313" key="2">
    <source>
        <dbReference type="EMBL" id="NOU70965.1"/>
    </source>
</evidence>
<accession>A0ABX1XQZ6</accession>
<dbReference type="Pfam" id="PF00561">
    <property type="entry name" value="Abhydrolase_1"/>
    <property type="match status" value="1"/>
</dbReference>
<protein>
    <submittedName>
        <fullName evidence="2">Alpha/beta fold hydrolase</fullName>
    </submittedName>
</protein>
<keyword evidence="3" id="KW-1185">Reference proteome</keyword>
<dbReference type="Gene3D" id="3.40.50.1820">
    <property type="entry name" value="alpha/beta hydrolase"/>
    <property type="match status" value="1"/>
</dbReference>
<dbReference type="PANTHER" id="PTHR43798">
    <property type="entry name" value="MONOACYLGLYCEROL LIPASE"/>
    <property type="match status" value="1"/>
</dbReference>
<sequence length="287" mass="32252">MDMVSVKINSNDLDSFTHSTVVSTDGTTIGYQSIGKGPSLIVIHGALSTSNDFTKFAQELSNSFTVHVMDRRGRGMSGPLGIDYSIRKECEDVKSVQEATGANYVFGHSYGGLVTLEAARTNTFKKMAVYEPGVSIKSIPTDWDWLPEYENDMNKKDFRGAFASFVRGSGHTPLKRLPKWYAKFILRLVIRGNHWNQIENLLPENLIEHREVKRLESTFPNYQMIDANVLLISGGKSPDSVHQMIRALDETISRTQTLILPNLDHLAPDNKYAPVEVAQHVKRYFLS</sequence>
<proteinExistence type="predicted"/>
<evidence type="ECO:0000313" key="3">
    <source>
        <dbReference type="Proteomes" id="UP000616779"/>
    </source>
</evidence>
<gene>
    <name evidence="2" type="ORF">GC098_05890</name>
</gene>
<evidence type="ECO:0000259" key="1">
    <source>
        <dbReference type="Pfam" id="PF00561"/>
    </source>
</evidence>
<dbReference type="InterPro" id="IPR029058">
    <property type="entry name" value="AB_hydrolase_fold"/>
</dbReference>
<organism evidence="2 3">
    <name type="scientific">Paenibacillus phytorum</name>
    <dbReference type="NCBI Taxonomy" id="2654977"/>
    <lineage>
        <taxon>Bacteria</taxon>
        <taxon>Bacillati</taxon>
        <taxon>Bacillota</taxon>
        <taxon>Bacilli</taxon>
        <taxon>Bacillales</taxon>
        <taxon>Paenibacillaceae</taxon>
        <taxon>Paenibacillus</taxon>
    </lineage>
</organism>
<dbReference type="PANTHER" id="PTHR43798:SF33">
    <property type="entry name" value="HYDROLASE, PUTATIVE (AFU_ORTHOLOGUE AFUA_2G14860)-RELATED"/>
    <property type="match status" value="1"/>
</dbReference>
<keyword evidence="2" id="KW-0378">Hydrolase</keyword>